<feature type="domain" description="Zn(2)-C6 fungal-type" evidence="7">
    <location>
        <begin position="24"/>
        <end position="54"/>
    </location>
</feature>
<dbReference type="Proteomes" id="UP001147733">
    <property type="component" value="Unassembled WGS sequence"/>
</dbReference>
<evidence type="ECO:0000256" key="1">
    <source>
        <dbReference type="ARBA" id="ARBA00004123"/>
    </source>
</evidence>
<dbReference type="PANTHER" id="PTHR37534:SF3">
    <property type="entry name" value="ZN(II)2CYS6 TRANSCRIPTION FACTOR (EUROFUNG)"/>
    <property type="match status" value="1"/>
</dbReference>
<feature type="compositionally biased region" description="Basic and acidic residues" evidence="6">
    <location>
        <begin position="63"/>
        <end position="81"/>
    </location>
</feature>
<gene>
    <name evidence="8" type="ORF">N7469_001863</name>
</gene>
<accession>A0A9W9TW39</accession>
<evidence type="ECO:0000256" key="6">
    <source>
        <dbReference type="SAM" id="MobiDB-lite"/>
    </source>
</evidence>
<dbReference type="OrthoDB" id="5319341at2759"/>
<proteinExistence type="predicted"/>
<evidence type="ECO:0000313" key="9">
    <source>
        <dbReference type="Proteomes" id="UP001147733"/>
    </source>
</evidence>
<keyword evidence="9" id="KW-1185">Reference proteome</keyword>
<keyword evidence="5" id="KW-0539">Nucleus</keyword>
<dbReference type="GO" id="GO:0008270">
    <property type="term" value="F:zinc ion binding"/>
    <property type="evidence" value="ECO:0007669"/>
    <property type="project" value="InterPro"/>
</dbReference>
<dbReference type="InterPro" id="IPR036864">
    <property type="entry name" value="Zn2-C6_fun-type_DNA-bd_sf"/>
</dbReference>
<dbReference type="SMART" id="SM00066">
    <property type="entry name" value="GAL4"/>
    <property type="match status" value="1"/>
</dbReference>
<feature type="region of interest" description="Disordered" evidence="6">
    <location>
        <begin position="63"/>
        <end position="111"/>
    </location>
</feature>
<reference evidence="8" key="2">
    <citation type="journal article" date="2023" name="IMA Fungus">
        <title>Comparative genomic study of the Penicillium genus elucidates a diverse pangenome and 15 lateral gene transfer events.</title>
        <authorList>
            <person name="Petersen C."/>
            <person name="Sorensen T."/>
            <person name="Nielsen M.R."/>
            <person name="Sondergaard T.E."/>
            <person name="Sorensen J.L."/>
            <person name="Fitzpatrick D.A."/>
            <person name="Frisvad J.C."/>
            <person name="Nielsen K.L."/>
        </authorList>
    </citation>
    <scope>NUCLEOTIDE SEQUENCE</scope>
    <source>
        <strain evidence="8">IBT 23319</strain>
    </source>
</reference>
<feature type="compositionally biased region" description="Polar residues" evidence="6">
    <location>
        <begin position="87"/>
        <end position="105"/>
    </location>
</feature>
<dbReference type="Gene3D" id="4.10.240.10">
    <property type="entry name" value="Zn(2)-C6 fungal-type DNA-binding domain"/>
    <property type="match status" value="1"/>
</dbReference>
<evidence type="ECO:0000313" key="8">
    <source>
        <dbReference type="EMBL" id="KAJ5243536.1"/>
    </source>
</evidence>
<evidence type="ECO:0000256" key="3">
    <source>
        <dbReference type="ARBA" id="ARBA00023125"/>
    </source>
</evidence>
<keyword evidence="3" id="KW-0238">DNA-binding</keyword>
<dbReference type="PROSITE" id="PS00463">
    <property type="entry name" value="ZN2_CY6_FUNGAL_1"/>
    <property type="match status" value="1"/>
</dbReference>
<keyword evidence="4" id="KW-0804">Transcription</keyword>
<keyword evidence="2" id="KW-0805">Transcription regulation</keyword>
<dbReference type="AlphaFoldDB" id="A0A9W9TW39"/>
<organism evidence="8 9">
    <name type="scientific">Penicillium citrinum</name>
    <dbReference type="NCBI Taxonomy" id="5077"/>
    <lineage>
        <taxon>Eukaryota</taxon>
        <taxon>Fungi</taxon>
        <taxon>Dikarya</taxon>
        <taxon>Ascomycota</taxon>
        <taxon>Pezizomycotina</taxon>
        <taxon>Eurotiomycetes</taxon>
        <taxon>Eurotiomycetidae</taxon>
        <taxon>Eurotiales</taxon>
        <taxon>Aspergillaceae</taxon>
        <taxon>Penicillium</taxon>
    </lineage>
</organism>
<dbReference type="PANTHER" id="PTHR37534">
    <property type="entry name" value="TRANSCRIPTIONAL ACTIVATOR PROTEIN UGA3"/>
    <property type="match status" value="1"/>
</dbReference>
<reference evidence="8" key="1">
    <citation type="submission" date="2022-11" db="EMBL/GenBank/DDBJ databases">
        <authorList>
            <person name="Petersen C."/>
        </authorList>
    </citation>
    <scope>NUCLEOTIDE SEQUENCE</scope>
    <source>
        <strain evidence="8">IBT 23319</strain>
    </source>
</reference>
<comment type="subcellular location">
    <subcellularLocation>
        <location evidence="1">Nucleus</location>
    </subcellularLocation>
</comment>
<evidence type="ECO:0000256" key="2">
    <source>
        <dbReference type="ARBA" id="ARBA00023015"/>
    </source>
</evidence>
<evidence type="ECO:0000256" key="5">
    <source>
        <dbReference type="ARBA" id="ARBA00023242"/>
    </source>
</evidence>
<dbReference type="CDD" id="cd00067">
    <property type="entry name" value="GAL4"/>
    <property type="match status" value="1"/>
</dbReference>
<comment type="caution">
    <text evidence="8">The sequence shown here is derived from an EMBL/GenBank/DDBJ whole genome shotgun (WGS) entry which is preliminary data.</text>
</comment>
<dbReference type="InterPro" id="IPR001138">
    <property type="entry name" value="Zn2Cys6_DnaBD"/>
</dbReference>
<dbReference type="InterPro" id="IPR021858">
    <property type="entry name" value="Fun_TF"/>
</dbReference>
<dbReference type="RefSeq" id="XP_056506540.1">
    <property type="nucleotide sequence ID" value="XM_056640783.1"/>
</dbReference>
<dbReference type="GO" id="GO:0045944">
    <property type="term" value="P:positive regulation of transcription by RNA polymerase II"/>
    <property type="evidence" value="ECO:0007669"/>
    <property type="project" value="TreeGrafter"/>
</dbReference>
<dbReference type="GO" id="GO:0000981">
    <property type="term" value="F:DNA-binding transcription factor activity, RNA polymerase II-specific"/>
    <property type="evidence" value="ECO:0007669"/>
    <property type="project" value="InterPro"/>
</dbReference>
<dbReference type="GO" id="GO:0000976">
    <property type="term" value="F:transcription cis-regulatory region binding"/>
    <property type="evidence" value="ECO:0007669"/>
    <property type="project" value="TreeGrafter"/>
</dbReference>
<dbReference type="GeneID" id="81379950"/>
<dbReference type="EMBL" id="JAPQKT010000001">
    <property type="protein sequence ID" value="KAJ5243536.1"/>
    <property type="molecule type" value="Genomic_DNA"/>
</dbReference>
<protein>
    <submittedName>
        <fullName evidence="8">Fungal-specific transcription factor domain-containing protein</fullName>
    </submittedName>
</protein>
<dbReference type="GO" id="GO:0005634">
    <property type="term" value="C:nucleus"/>
    <property type="evidence" value="ECO:0007669"/>
    <property type="project" value="UniProtKB-SubCell"/>
</dbReference>
<dbReference type="Pfam" id="PF00172">
    <property type="entry name" value="Zn_clus"/>
    <property type="match status" value="1"/>
</dbReference>
<dbReference type="PROSITE" id="PS50048">
    <property type="entry name" value="ZN2_CY6_FUNGAL_2"/>
    <property type="match status" value="1"/>
</dbReference>
<sequence>MVKHEMGIQPKRKSRGRGLRATTGCIICKRRHVKCDEARPQCGPCKVGSRSCFYNHDLTLPPDESKSLPEFTRNRNGEPKSKGFYSDGSSKLLQRQRTRLPSNPGSGTGFTAIDNKVNETPFSPSPAGDSVPTVQVAAGARLQRKSNIIPCPSNSRKGPYEESLVRDWEHHQVLESPVPYTAPDTTNASRLWWVSEHPIPVSGLEILLFRHFVYTVSKILDFHDEQMNFATTVPHLALQNMGLMKALLGLSALHFSLYRTRKHDFGHLQFQEDSKATAKDQESAIFRNSAVKYYVESMHYLNSAMQSSSQTQSSELAAAAILISTYEMIDGDDRRWEEHIQGIFWFQIFQESDCEAWGFRSAIWWAWFQQDIWIAIRHRCRTNGIWKPQKHIKSLSAPELARRAFHLLAQCVNYISQEEKKENATWRAERGNELLRSLQDWREALPKEYNPLPLTSNETVFPLIWVNPTSYAAALQIQSLALILVIQHHPSLDATGCNQRLKHMLTISVNTICGIARSACADDPGASLISIKCLQGAAICVHDPHERLVLLDLLDSCQEYLQWPMKSLRKELELDYSKHAFHDLMEPGKRAVLDSGSVVFLSD</sequence>
<evidence type="ECO:0000256" key="4">
    <source>
        <dbReference type="ARBA" id="ARBA00023163"/>
    </source>
</evidence>
<dbReference type="SUPFAM" id="SSF57701">
    <property type="entry name" value="Zn2/Cys6 DNA-binding domain"/>
    <property type="match status" value="1"/>
</dbReference>
<dbReference type="Pfam" id="PF11951">
    <property type="entry name" value="Fungal_trans_2"/>
    <property type="match status" value="1"/>
</dbReference>
<name>A0A9W9TW39_PENCI</name>
<evidence type="ECO:0000259" key="7">
    <source>
        <dbReference type="PROSITE" id="PS50048"/>
    </source>
</evidence>